<organism evidence="2 3">
    <name type="scientific">Lactobacillus helveticus</name>
    <name type="common">Lactobacillus suntoryeus</name>
    <dbReference type="NCBI Taxonomy" id="1587"/>
    <lineage>
        <taxon>Bacteria</taxon>
        <taxon>Bacillati</taxon>
        <taxon>Bacillota</taxon>
        <taxon>Bacilli</taxon>
        <taxon>Lactobacillales</taxon>
        <taxon>Lactobacillaceae</taxon>
        <taxon>Lactobacillus</taxon>
    </lineage>
</organism>
<dbReference type="EMBL" id="WCGB01000034">
    <property type="protein sequence ID" value="NRN91975.1"/>
    <property type="molecule type" value="Genomic_DNA"/>
</dbReference>
<reference evidence="2" key="1">
    <citation type="submission" date="2019-09" db="EMBL/GenBank/DDBJ databases">
        <title>Comparative genomic analysis of Lactobacillus helveticus.</title>
        <authorList>
            <person name="Zhang H."/>
            <person name="Chen Y."/>
            <person name="Zhong Z."/>
        </authorList>
    </citation>
    <scope>NUCLEOTIDE SEQUENCE</scope>
    <source>
        <strain evidence="2">IMAU50013</strain>
    </source>
</reference>
<keyword evidence="1" id="KW-1133">Transmembrane helix</keyword>
<evidence type="ECO:0000313" key="3">
    <source>
        <dbReference type="Proteomes" id="UP000601587"/>
    </source>
</evidence>
<sequence length="257" mass="28845">MTTHALTQNTINQFLAARKKAATQIAIGVLLCILAAAPLLILISFTHLGLFRLPLEMMVILGVIILLILVAIGVSFFIAADHQTKIYKELEYENCELINEQAEQIRQAKRNFSKPYTNMTITATVLCILSAVPLLCGVFFTKMLNGSQMDHLMTGLVAGTLVLVAIGVFFFIKSNITMDSYNILLQTDDYTPKKKNGRRIMNKYAAIYWLTATMLYLGYSFLTNNWEHSWIIWSIAGILYGIIEKVLSLKNNDIAPE</sequence>
<keyword evidence="1" id="KW-0812">Transmembrane</keyword>
<feature type="transmembrane region" description="Helical" evidence="1">
    <location>
        <begin position="21"/>
        <end position="45"/>
    </location>
</feature>
<feature type="transmembrane region" description="Helical" evidence="1">
    <location>
        <begin position="152"/>
        <end position="172"/>
    </location>
</feature>
<accession>A0A9Q5C6S1</accession>
<evidence type="ECO:0000313" key="2">
    <source>
        <dbReference type="EMBL" id="NRN91975.1"/>
    </source>
</evidence>
<comment type="caution">
    <text evidence="2">The sequence shown here is derived from an EMBL/GenBank/DDBJ whole genome shotgun (WGS) entry which is preliminary data.</text>
</comment>
<gene>
    <name evidence="2" type="ORF">IMAU50013_01522</name>
</gene>
<dbReference type="AlphaFoldDB" id="A0A9Q5C6S1"/>
<keyword evidence="1" id="KW-0472">Membrane</keyword>
<evidence type="ECO:0000256" key="1">
    <source>
        <dbReference type="SAM" id="Phobius"/>
    </source>
</evidence>
<feature type="transmembrane region" description="Helical" evidence="1">
    <location>
        <begin position="204"/>
        <end position="222"/>
    </location>
</feature>
<name>A0A9Q5C6S1_LACHE</name>
<dbReference type="RefSeq" id="WP_023061183.1">
    <property type="nucleotide sequence ID" value="NZ_CP012381.1"/>
</dbReference>
<protein>
    <recommendedName>
        <fullName evidence="4">Beta-carotene 15,15'-monooxygenase</fullName>
    </recommendedName>
</protein>
<dbReference type="Proteomes" id="UP000601587">
    <property type="component" value="Unassembled WGS sequence"/>
</dbReference>
<feature type="transmembrane region" description="Helical" evidence="1">
    <location>
        <begin position="57"/>
        <end position="80"/>
    </location>
</feature>
<proteinExistence type="predicted"/>
<evidence type="ECO:0008006" key="4">
    <source>
        <dbReference type="Google" id="ProtNLM"/>
    </source>
</evidence>
<feature type="transmembrane region" description="Helical" evidence="1">
    <location>
        <begin position="116"/>
        <end position="140"/>
    </location>
</feature>
<feature type="transmembrane region" description="Helical" evidence="1">
    <location>
        <begin position="228"/>
        <end position="247"/>
    </location>
</feature>